<dbReference type="InterPro" id="IPR001343">
    <property type="entry name" value="Hemolysn_Ca-bd"/>
</dbReference>
<evidence type="ECO:0000256" key="2">
    <source>
        <dbReference type="ARBA" id="ARBA00022525"/>
    </source>
</evidence>
<dbReference type="GO" id="GO:0005576">
    <property type="term" value="C:extracellular region"/>
    <property type="evidence" value="ECO:0007669"/>
    <property type="project" value="UniProtKB-SubCell"/>
</dbReference>
<evidence type="ECO:0000256" key="1">
    <source>
        <dbReference type="ARBA" id="ARBA00004613"/>
    </source>
</evidence>
<dbReference type="GO" id="GO:0005509">
    <property type="term" value="F:calcium ion binding"/>
    <property type="evidence" value="ECO:0007669"/>
    <property type="project" value="InterPro"/>
</dbReference>
<dbReference type="Pfam" id="PF00353">
    <property type="entry name" value="HemolysinCabind"/>
    <property type="match status" value="4"/>
</dbReference>
<proteinExistence type="predicted"/>
<dbReference type="SUPFAM" id="SSF51120">
    <property type="entry name" value="beta-Roll"/>
    <property type="match status" value="2"/>
</dbReference>
<accession>A0A1G6SNF3</accession>
<dbReference type="Proteomes" id="UP000198925">
    <property type="component" value="Unassembled WGS sequence"/>
</dbReference>
<dbReference type="InterPro" id="IPR050557">
    <property type="entry name" value="RTX_toxin/Mannuronan_C5-epim"/>
</dbReference>
<dbReference type="PROSITE" id="PS00018">
    <property type="entry name" value="EF_HAND_1"/>
    <property type="match status" value="1"/>
</dbReference>
<dbReference type="AlphaFoldDB" id="A0A1G6SNF3"/>
<dbReference type="STRING" id="938405.SAMN02927895_02475"/>
<dbReference type="InterPro" id="IPR011049">
    <property type="entry name" value="Serralysin-like_metalloprot_C"/>
</dbReference>
<dbReference type="InterPro" id="IPR018511">
    <property type="entry name" value="Hemolysin-typ_Ca-bd_CS"/>
</dbReference>
<reference evidence="3 4" key="1">
    <citation type="submission" date="2016-10" db="EMBL/GenBank/DDBJ databases">
        <authorList>
            <person name="de Groot N.N."/>
        </authorList>
    </citation>
    <scope>NUCLEOTIDE SEQUENCE [LARGE SCALE GENOMIC DNA]</scope>
    <source>
        <strain evidence="3 4">CPCC 100156</strain>
    </source>
</reference>
<dbReference type="EMBL" id="FMZX01000005">
    <property type="protein sequence ID" value="SDD18164.1"/>
    <property type="molecule type" value="Genomic_DNA"/>
</dbReference>
<keyword evidence="4" id="KW-1185">Reference proteome</keyword>
<gene>
    <name evidence="3" type="ORF">SAMN04487779_100587</name>
</gene>
<sequence>MADYASIIGGNGAHLAFDDVPRAVDAFYQLDSALPVLDLSFRSGSSYVDGAGNANDLHVILGKGSDTVFTGMGDDVIFGGKGGDRIDAGGGNNLVIGDQGHDSIAAGSGFDTLSSGKGDDTIDGGAGADHLAGDDGHDLLLGGSGNDTLNGGKGDDDLYGGSGDDSLFGDKDDDLLSGGAGRDTLDGGSGNDTLSGGVGDDVLAGGDGYDTFYFEDGFGHDQIIGFSTDDRILLAPDIDGSGIMTPKDLEPYVSGDHAVTKITIGDNSIVLHGMDKEVFLSHLSQWVKVL</sequence>
<organism evidence="3 4">
    <name type="scientific">Belnapia rosea</name>
    <dbReference type="NCBI Taxonomy" id="938405"/>
    <lineage>
        <taxon>Bacteria</taxon>
        <taxon>Pseudomonadati</taxon>
        <taxon>Pseudomonadota</taxon>
        <taxon>Alphaproteobacteria</taxon>
        <taxon>Acetobacterales</taxon>
        <taxon>Roseomonadaceae</taxon>
        <taxon>Belnapia</taxon>
    </lineage>
</organism>
<evidence type="ECO:0000313" key="4">
    <source>
        <dbReference type="Proteomes" id="UP000198925"/>
    </source>
</evidence>
<dbReference type="PRINTS" id="PR00313">
    <property type="entry name" value="CABNDNGRPT"/>
</dbReference>
<dbReference type="InterPro" id="IPR018247">
    <property type="entry name" value="EF_Hand_1_Ca_BS"/>
</dbReference>
<dbReference type="PROSITE" id="PS00330">
    <property type="entry name" value="HEMOLYSIN_CALCIUM"/>
    <property type="match status" value="3"/>
</dbReference>
<dbReference type="PANTHER" id="PTHR38340:SF1">
    <property type="entry name" value="S-LAYER PROTEIN"/>
    <property type="match status" value="1"/>
</dbReference>
<comment type="subcellular location">
    <subcellularLocation>
        <location evidence="1">Secreted</location>
    </subcellularLocation>
</comment>
<name>A0A1G6SNF3_9PROT</name>
<dbReference type="RefSeq" id="WP_090663369.1">
    <property type="nucleotide sequence ID" value="NZ_FMZX01000005.1"/>
</dbReference>
<evidence type="ECO:0000313" key="3">
    <source>
        <dbReference type="EMBL" id="SDD18164.1"/>
    </source>
</evidence>
<dbReference type="Gene3D" id="2.150.10.10">
    <property type="entry name" value="Serralysin-like metalloprotease, C-terminal"/>
    <property type="match status" value="2"/>
</dbReference>
<protein>
    <submittedName>
        <fullName evidence="3">Hemolysin-type calcium-binding repeat-containing protein</fullName>
    </submittedName>
</protein>
<keyword evidence="2" id="KW-0964">Secreted</keyword>
<dbReference type="PANTHER" id="PTHR38340">
    <property type="entry name" value="S-LAYER PROTEIN"/>
    <property type="match status" value="1"/>
</dbReference>